<evidence type="ECO:0000313" key="3">
    <source>
        <dbReference type="Proteomes" id="UP000008744"/>
    </source>
</evidence>
<dbReference type="AlphaFoldDB" id="B4GYP0"/>
<dbReference type="OrthoDB" id="191529at2759"/>
<dbReference type="HOGENOM" id="CLU_3016428_0_0_1"/>
<accession>B4GYP0</accession>
<dbReference type="EMBL" id="CH479197">
    <property type="protein sequence ID" value="EDW27896.1"/>
    <property type="molecule type" value="Genomic_DNA"/>
</dbReference>
<sequence length="56" mass="6076">MQRVRCATRGIPPADGASKESQAALEASVEQAFGQVRPLGQKLLAKHEQWQQDNGS</sequence>
<evidence type="ECO:0000313" key="2">
    <source>
        <dbReference type="EMBL" id="EDW27896.1"/>
    </source>
</evidence>
<keyword evidence="3" id="KW-1185">Reference proteome</keyword>
<proteinExistence type="predicted"/>
<protein>
    <submittedName>
        <fullName evidence="2">GL19766</fullName>
    </submittedName>
</protein>
<dbReference type="eggNOG" id="KOG0738">
    <property type="taxonomic scope" value="Eukaryota"/>
</dbReference>
<reference evidence="2 3" key="1">
    <citation type="journal article" date="2007" name="Nature">
        <title>Evolution of genes and genomes on the Drosophila phylogeny.</title>
        <authorList>
            <consortium name="Drosophila 12 Genomes Consortium"/>
            <person name="Clark A.G."/>
            <person name="Eisen M.B."/>
            <person name="Smith D.R."/>
            <person name="Bergman C.M."/>
            <person name="Oliver B."/>
            <person name="Markow T.A."/>
            <person name="Kaufman T.C."/>
            <person name="Kellis M."/>
            <person name="Gelbart W."/>
            <person name="Iyer V.N."/>
            <person name="Pollard D.A."/>
            <person name="Sackton T.B."/>
            <person name="Larracuente A.M."/>
            <person name="Singh N.D."/>
            <person name="Abad J.P."/>
            <person name="Abt D.N."/>
            <person name="Adryan B."/>
            <person name="Aguade M."/>
            <person name="Akashi H."/>
            <person name="Anderson W.W."/>
            <person name="Aquadro C.F."/>
            <person name="Ardell D.H."/>
            <person name="Arguello R."/>
            <person name="Artieri C.G."/>
            <person name="Barbash D.A."/>
            <person name="Barker D."/>
            <person name="Barsanti P."/>
            <person name="Batterham P."/>
            <person name="Batzoglou S."/>
            <person name="Begun D."/>
            <person name="Bhutkar A."/>
            <person name="Blanco E."/>
            <person name="Bosak S.A."/>
            <person name="Bradley R.K."/>
            <person name="Brand A.D."/>
            <person name="Brent M.R."/>
            <person name="Brooks A.N."/>
            <person name="Brown R.H."/>
            <person name="Butlin R.K."/>
            <person name="Caggese C."/>
            <person name="Calvi B.R."/>
            <person name="Bernardo de Carvalho A."/>
            <person name="Caspi A."/>
            <person name="Castrezana S."/>
            <person name="Celniker S.E."/>
            <person name="Chang J.L."/>
            <person name="Chapple C."/>
            <person name="Chatterji S."/>
            <person name="Chinwalla A."/>
            <person name="Civetta A."/>
            <person name="Clifton S.W."/>
            <person name="Comeron J.M."/>
            <person name="Costello J.C."/>
            <person name="Coyne J.A."/>
            <person name="Daub J."/>
            <person name="David R.G."/>
            <person name="Delcher A.L."/>
            <person name="Delehaunty K."/>
            <person name="Do C.B."/>
            <person name="Ebling H."/>
            <person name="Edwards K."/>
            <person name="Eickbush T."/>
            <person name="Evans J.D."/>
            <person name="Filipski A."/>
            <person name="Findeiss S."/>
            <person name="Freyhult E."/>
            <person name="Fulton L."/>
            <person name="Fulton R."/>
            <person name="Garcia A.C."/>
            <person name="Gardiner A."/>
            <person name="Garfield D.A."/>
            <person name="Garvin B.E."/>
            <person name="Gibson G."/>
            <person name="Gilbert D."/>
            <person name="Gnerre S."/>
            <person name="Godfrey J."/>
            <person name="Good R."/>
            <person name="Gotea V."/>
            <person name="Gravely B."/>
            <person name="Greenberg A.J."/>
            <person name="Griffiths-Jones S."/>
            <person name="Gross S."/>
            <person name="Guigo R."/>
            <person name="Gustafson E.A."/>
            <person name="Haerty W."/>
            <person name="Hahn M.W."/>
            <person name="Halligan D.L."/>
            <person name="Halpern A.L."/>
            <person name="Halter G.M."/>
            <person name="Han M.V."/>
            <person name="Heger A."/>
            <person name="Hillier L."/>
            <person name="Hinrichs A.S."/>
            <person name="Holmes I."/>
            <person name="Hoskins R.A."/>
            <person name="Hubisz M.J."/>
            <person name="Hultmark D."/>
            <person name="Huntley M.A."/>
            <person name="Jaffe D.B."/>
            <person name="Jagadeeshan S."/>
            <person name="Jeck W.R."/>
            <person name="Johnson J."/>
            <person name="Jones C.D."/>
            <person name="Jordan W.C."/>
            <person name="Karpen G.H."/>
            <person name="Kataoka E."/>
            <person name="Keightley P.D."/>
            <person name="Kheradpour P."/>
            <person name="Kirkness E.F."/>
            <person name="Koerich L.B."/>
            <person name="Kristiansen K."/>
            <person name="Kudrna D."/>
            <person name="Kulathinal R.J."/>
            <person name="Kumar S."/>
            <person name="Kwok R."/>
            <person name="Lander E."/>
            <person name="Langley C.H."/>
            <person name="Lapoint R."/>
            <person name="Lazzaro B.P."/>
            <person name="Lee S.J."/>
            <person name="Levesque L."/>
            <person name="Li R."/>
            <person name="Lin C.F."/>
            <person name="Lin M.F."/>
            <person name="Lindblad-Toh K."/>
            <person name="Llopart A."/>
            <person name="Long M."/>
            <person name="Low L."/>
            <person name="Lozovsky E."/>
            <person name="Lu J."/>
            <person name="Luo M."/>
            <person name="Machado C.A."/>
            <person name="Makalowski W."/>
            <person name="Marzo M."/>
            <person name="Matsuda M."/>
            <person name="Matzkin L."/>
            <person name="McAllister B."/>
            <person name="McBride C.S."/>
            <person name="McKernan B."/>
            <person name="McKernan K."/>
            <person name="Mendez-Lago M."/>
            <person name="Minx P."/>
            <person name="Mollenhauer M.U."/>
            <person name="Montooth K."/>
            <person name="Mount S.M."/>
            <person name="Mu X."/>
            <person name="Myers E."/>
            <person name="Negre B."/>
            <person name="Newfeld S."/>
            <person name="Nielsen R."/>
            <person name="Noor M.A."/>
            <person name="O'Grady P."/>
            <person name="Pachter L."/>
            <person name="Papaceit M."/>
            <person name="Parisi M.J."/>
            <person name="Parisi M."/>
            <person name="Parts L."/>
            <person name="Pedersen J.S."/>
            <person name="Pesole G."/>
            <person name="Phillippy A.M."/>
            <person name="Ponting C.P."/>
            <person name="Pop M."/>
            <person name="Porcelli D."/>
            <person name="Powell J.R."/>
            <person name="Prohaska S."/>
            <person name="Pruitt K."/>
            <person name="Puig M."/>
            <person name="Quesneville H."/>
            <person name="Ram K.R."/>
            <person name="Rand D."/>
            <person name="Rasmussen M.D."/>
            <person name="Reed L.K."/>
            <person name="Reenan R."/>
            <person name="Reily A."/>
            <person name="Remington K.A."/>
            <person name="Rieger T.T."/>
            <person name="Ritchie M.G."/>
            <person name="Robin C."/>
            <person name="Rogers Y.H."/>
            <person name="Rohde C."/>
            <person name="Rozas J."/>
            <person name="Rubenfield M.J."/>
            <person name="Ruiz A."/>
            <person name="Russo S."/>
            <person name="Salzberg S.L."/>
            <person name="Sanchez-Gracia A."/>
            <person name="Saranga D.J."/>
            <person name="Sato H."/>
            <person name="Schaeffer S.W."/>
            <person name="Schatz M.C."/>
            <person name="Schlenke T."/>
            <person name="Schwartz R."/>
            <person name="Segarra C."/>
            <person name="Singh R.S."/>
            <person name="Sirot L."/>
            <person name="Sirota M."/>
            <person name="Sisneros N.B."/>
            <person name="Smith C.D."/>
            <person name="Smith T.F."/>
            <person name="Spieth J."/>
            <person name="Stage D.E."/>
            <person name="Stark A."/>
            <person name="Stephan W."/>
            <person name="Strausberg R.L."/>
            <person name="Strempel S."/>
            <person name="Sturgill D."/>
            <person name="Sutton G."/>
            <person name="Sutton G.G."/>
            <person name="Tao W."/>
            <person name="Teichmann S."/>
            <person name="Tobari Y.N."/>
            <person name="Tomimura Y."/>
            <person name="Tsolas J.M."/>
            <person name="Valente V.L."/>
            <person name="Venter E."/>
            <person name="Venter J.C."/>
            <person name="Vicario S."/>
            <person name="Vieira F.G."/>
            <person name="Vilella A.J."/>
            <person name="Villasante A."/>
            <person name="Walenz B."/>
            <person name="Wang J."/>
            <person name="Wasserman M."/>
            <person name="Watts T."/>
            <person name="Wilson D."/>
            <person name="Wilson R.K."/>
            <person name="Wing R.A."/>
            <person name="Wolfner M.F."/>
            <person name="Wong A."/>
            <person name="Wong G.K."/>
            <person name="Wu C.I."/>
            <person name="Wu G."/>
            <person name="Yamamoto D."/>
            <person name="Yang H.P."/>
            <person name="Yang S.P."/>
            <person name="Yorke J.A."/>
            <person name="Yoshida K."/>
            <person name="Zdobnov E."/>
            <person name="Zhang P."/>
            <person name="Zhang Y."/>
            <person name="Zimin A.V."/>
            <person name="Baldwin J."/>
            <person name="Abdouelleil A."/>
            <person name="Abdulkadir J."/>
            <person name="Abebe A."/>
            <person name="Abera B."/>
            <person name="Abreu J."/>
            <person name="Acer S.C."/>
            <person name="Aftuck L."/>
            <person name="Alexander A."/>
            <person name="An P."/>
            <person name="Anderson E."/>
            <person name="Anderson S."/>
            <person name="Arachi H."/>
            <person name="Azer M."/>
            <person name="Bachantsang P."/>
            <person name="Barry A."/>
            <person name="Bayul T."/>
            <person name="Berlin A."/>
            <person name="Bessette D."/>
            <person name="Bloom T."/>
            <person name="Blye J."/>
            <person name="Boguslavskiy L."/>
            <person name="Bonnet C."/>
            <person name="Boukhgalter B."/>
            <person name="Bourzgui I."/>
            <person name="Brown A."/>
            <person name="Cahill P."/>
            <person name="Channer S."/>
            <person name="Cheshatsang Y."/>
            <person name="Chuda L."/>
            <person name="Citroen M."/>
            <person name="Collymore A."/>
            <person name="Cooke P."/>
            <person name="Costello M."/>
            <person name="D'Aco K."/>
            <person name="Daza R."/>
            <person name="De Haan G."/>
            <person name="DeGray S."/>
            <person name="DeMaso C."/>
            <person name="Dhargay N."/>
            <person name="Dooley K."/>
            <person name="Dooley E."/>
            <person name="Doricent M."/>
            <person name="Dorje P."/>
            <person name="Dorjee K."/>
            <person name="Dupes A."/>
            <person name="Elong R."/>
            <person name="Falk J."/>
            <person name="Farina A."/>
            <person name="Faro S."/>
            <person name="Ferguson D."/>
            <person name="Fisher S."/>
            <person name="Foley C.D."/>
            <person name="Franke A."/>
            <person name="Friedrich D."/>
            <person name="Gadbois L."/>
            <person name="Gearin G."/>
            <person name="Gearin C.R."/>
            <person name="Giannoukos G."/>
            <person name="Goode T."/>
            <person name="Graham J."/>
            <person name="Grandbois E."/>
            <person name="Grewal S."/>
            <person name="Gyaltsen K."/>
            <person name="Hafez N."/>
            <person name="Hagos B."/>
            <person name="Hall J."/>
            <person name="Henson C."/>
            <person name="Hollinger A."/>
            <person name="Honan T."/>
            <person name="Huard M.D."/>
            <person name="Hughes L."/>
            <person name="Hurhula B."/>
            <person name="Husby M.E."/>
            <person name="Kamat A."/>
            <person name="Kanga B."/>
            <person name="Kashin S."/>
            <person name="Khazanovich D."/>
            <person name="Kisner P."/>
            <person name="Lance K."/>
            <person name="Lara M."/>
            <person name="Lee W."/>
            <person name="Lennon N."/>
            <person name="Letendre F."/>
            <person name="LeVine R."/>
            <person name="Lipovsky A."/>
            <person name="Liu X."/>
            <person name="Liu J."/>
            <person name="Liu S."/>
            <person name="Lokyitsang T."/>
            <person name="Lokyitsang Y."/>
            <person name="Lubonja R."/>
            <person name="Lui A."/>
            <person name="MacDonald P."/>
            <person name="Magnisalis V."/>
            <person name="Maru K."/>
            <person name="Matthews C."/>
            <person name="McCusker W."/>
            <person name="McDonough S."/>
            <person name="Mehta T."/>
            <person name="Meldrim J."/>
            <person name="Meneus L."/>
            <person name="Mihai O."/>
            <person name="Mihalev A."/>
            <person name="Mihova T."/>
            <person name="Mittelman R."/>
            <person name="Mlenga V."/>
            <person name="Montmayeur A."/>
            <person name="Mulrain L."/>
            <person name="Navidi A."/>
            <person name="Naylor J."/>
            <person name="Negash T."/>
            <person name="Nguyen T."/>
            <person name="Nguyen N."/>
            <person name="Nicol R."/>
            <person name="Norbu C."/>
            <person name="Norbu N."/>
            <person name="Novod N."/>
            <person name="O'Neill B."/>
            <person name="Osman S."/>
            <person name="Markiewicz E."/>
            <person name="Oyono O.L."/>
            <person name="Patti C."/>
            <person name="Phunkhang P."/>
            <person name="Pierre F."/>
            <person name="Priest M."/>
            <person name="Raghuraman S."/>
            <person name="Rege F."/>
            <person name="Reyes R."/>
            <person name="Rise C."/>
            <person name="Rogov P."/>
            <person name="Ross K."/>
            <person name="Ryan E."/>
            <person name="Settipalli S."/>
            <person name="Shea T."/>
            <person name="Sherpa N."/>
            <person name="Shi L."/>
            <person name="Shih D."/>
            <person name="Sparrow T."/>
            <person name="Spaulding J."/>
            <person name="Stalker J."/>
            <person name="Stange-Thomann N."/>
            <person name="Stavropoulos S."/>
            <person name="Stone C."/>
            <person name="Strader C."/>
            <person name="Tesfaye S."/>
            <person name="Thomson T."/>
            <person name="Thoulutsang Y."/>
            <person name="Thoulutsang D."/>
            <person name="Topham K."/>
            <person name="Topping I."/>
            <person name="Tsamla T."/>
            <person name="Vassiliev H."/>
            <person name="Vo A."/>
            <person name="Wangchuk T."/>
            <person name="Wangdi T."/>
            <person name="Weiand M."/>
            <person name="Wilkinson J."/>
            <person name="Wilson A."/>
            <person name="Yadav S."/>
            <person name="Young G."/>
            <person name="Yu Q."/>
            <person name="Zembek L."/>
            <person name="Zhong D."/>
            <person name="Zimmer A."/>
            <person name="Zwirko Z."/>
            <person name="Jaffe D.B."/>
            <person name="Alvarez P."/>
            <person name="Brockman W."/>
            <person name="Butler J."/>
            <person name="Chin C."/>
            <person name="Gnerre S."/>
            <person name="Grabherr M."/>
            <person name="Kleber M."/>
            <person name="Mauceli E."/>
            <person name="MacCallum I."/>
        </authorList>
    </citation>
    <scope>NUCLEOTIDE SEQUENCE [LARGE SCALE GENOMIC DNA]</scope>
    <source>
        <strain evidence="3">MSH-3 / Tucson 14011-0111.49</strain>
    </source>
</reference>
<dbReference type="Proteomes" id="UP000008744">
    <property type="component" value="Unassembled WGS sequence"/>
</dbReference>
<evidence type="ECO:0000256" key="1">
    <source>
        <dbReference type="SAM" id="MobiDB-lite"/>
    </source>
</evidence>
<gene>
    <name evidence="2" type="primary">Dper\GL19766</name>
    <name evidence="2" type="ORF">Dper_GL19766</name>
</gene>
<feature type="region of interest" description="Disordered" evidence="1">
    <location>
        <begin position="1"/>
        <end position="23"/>
    </location>
</feature>
<name>B4GYP0_DROPE</name>
<dbReference type="STRING" id="7234.B4GYP0"/>
<organism evidence="3">
    <name type="scientific">Drosophila persimilis</name>
    <name type="common">Fruit fly</name>
    <dbReference type="NCBI Taxonomy" id="7234"/>
    <lineage>
        <taxon>Eukaryota</taxon>
        <taxon>Metazoa</taxon>
        <taxon>Ecdysozoa</taxon>
        <taxon>Arthropoda</taxon>
        <taxon>Hexapoda</taxon>
        <taxon>Insecta</taxon>
        <taxon>Pterygota</taxon>
        <taxon>Neoptera</taxon>
        <taxon>Endopterygota</taxon>
        <taxon>Diptera</taxon>
        <taxon>Brachycera</taxon>
        <taxon>Muscomorpha</taxon>
        <taxon>Ephydroidea</taxon>
        <taxon>Drosophilidae</taxon>
        <taxon>Drosophila</taxon>
        <taxon>Sophophora</taxon>
    </lineage>
</organism>